<protein>
    <recommendedName>
        <fullName evidence="1">Mmc1 C-terminal domain-containing protein</fullName>
    </recommendedName>
</protein>
<sequence length="522" mass="59621">MIITSSLMKRISAVRGVSYNVLSRIGSQRAFAMSGRIHNNTLIYNLNNYKSSFPNDTIINNEITEFVRLQRNRIDTQCLKIGVIYDNERARTNSKIIEVLMADPLASNCDKWLSEISTRVSNGEYNYNDEVVINKEGGQYGIPSPILSANYRNTFGANMDSPTNLIIKEISDVTEVEEYAFLISVSNSLGNPDYPSTIRNKILLNVIDNQEFTPSSTESTPVSFKNEASNHIIKINTQLAFEGISAMVNNGAASSDIFIDNMAKSNIYELYKAINWFTQVPVISSWLLNNIKENIKQKIQHTASPEETNEISNIEISRFIDSVNKELQDDFEPKTVNFFRKNLSWWKLYYKNDNVEYEIKDFFLNNFMNKSIASFNFLSGKINPADSDISVENPLFSLKKEVINKKISEEVQPKVYRALGEGFLYYQLPISLLSFFGFQYLGYAANDCIALATLGLVLGFNQVSKIWTSYTQLWLNNLFEEVRICIGKQCVEEGLLKESNIQLEKDLRCTQLRQEIFNELDK</sequence>
<dbReference type="GeneID" id="8295852"/>
<proteinExistence type="predicted"/>
<dbReference type="RefSeq" id="XP_002546823.1">
    <property type="nucleotide sequence ID" value="XM_002546777.1"/>
</dbReference>
<dbReference type="OrthoDB" id="5319015at2759"/>
<dbReference type="HOGENOM" id="CLU_517767_0_0_1"/>
<dbReference type="VEuPathDB" id="FungiDB:CTRG_01128"/>
<reference evidence="2 3" key="1">
    <citation type="journal article" date="2009" name="Nature">
        <title>Evolution of pathogenicity and sexual reproduction in eight Candida genomes.</title>
        <authorList>
            <person name="Butler G."/>
            <person name="Rasmussen M.D."/>
            <person name="Lin M.F."/>
            <person name="Santos M.A."/>
            <person name="Sakthikumar S."/>
            <person name="Munro C.A."/>
            <person name="Rheinbay E."/>
            <person name="Grabherr M."/>
            <person name="Forche A."/>
            <person name="Reedy J.L."/>
            <person name="Agrafioti I."/>
            <person name="Arnaud M.B."/>
            <person name="Bates S."/>
            <person name="Brown A.J."/>
            <person name="Brunke S."/>
            <person name="Costanzo M.C."/>
            <person name="Fitzpatrick D.A."/>
            <person name="de Groot P.W."/>
            <person name="Harris D."/>
            <person name="Hoyer L.L."/>
            <person name="Hube B."/>
            <person name="Klis F.M."/>
            <person name="Kodira C."/>
            <person name="Lennard N."/>
            <person name="Logue M.E."/>
            <person name="Martin R."/>
            <person name="Neiman A.M."/>
            <person name="Nikolaou E."/>
            <person name="Quail M.A."/>
            <person name="Quinn J."/>
            <person name="Santos M.C."/>
            <person name="Schmitzberger F.F."/>
            <person name="Sherlock G."/>
            <person name="Shah P."/>
            <person name="Silverstein K.A."/>
            <person name="Skrzypek M.S."/>
            <person name="Soll D."/>
            <person name="Staggs R."/>
            <person name="Stansfield I."/>
            <person name="Stumpf M.P."/>
            <person name="Sudbery P.E."/>
            <person name="Srikantha T."/>
            <person name="Zeng Q."/>
            <person name="Berman J."/>
            <person name="Berriman M."/>
            <person name="Heitman J."/>
            <person name="Gow N.A."/>
            <person name="Lorenz M.C."/>
            <person name="Birren B.W."/>
            <person name="Kellis M."/>
            <person name="Cuomo C.A."/>
        </authorList>
    </citation>
    <scope>NUCLEOTIDE SEQUENCE [LARGE SCALE GENOMIC DNA]</scope>
    <source>
        <strain evidence="3">ATCC MYA-3404 / T1</strain>
    </source>
</reference>
<dbReference type="InterPro" id="IPR056196">
    <property type="entry name" value="Mmc1_C"/>
</dbReference>
<evidence type="ECO:0000259" key="1">
    <source>
        <dbReference type="Pfam" id="PF23868"/>
    </source>
</evidence>
<dbReference type="EMBL" id="GG692396">
    <property type="protein sequence ID" value="EER34268.1"/>
    <property type="molecule type" value="Genomic_DNA"/>
</dbReference>
<dbReference type="eggNOG" id="ENOG502RY8K">
    <property type="taxonomic scope" value="Eukaryota"/>
</dbReference>
<feature type="domain" description="Mmc1 C-terminal" evidence="1">
    <location>
        <begin position="314"/>
        <end position="483"/>
    </location>
</feature>
<keyword evidence="3" id="KW-1185">Reference proteome</keyword>
<name>C5M5J8_CANTT</name>
<organism evidence="2 3">
    <name type="scientific">Candida tropicalis (strain ATCC MYA-3404 / T1)</name>
    <name type="common">Yeast</name>
    <dbReference type="NCBI Taxonomy" id="294747"/>
    <lineage>
        <taxon>Eukaryota</taxon>
        <taxon>Fungi</taxon>
        <taxon>Dikarya</taxon>
        <taxon>Ascomycota</taxon>
        <taxon>Saccharomycotina</taxon>
        <taxon>Pichiomycetes</taxon>
        <taxon>Debaryomycetaceae</taxon>
        <taxon>Candida/Lodderomyces clade</taxon>
        <taxon>Candida</taxon>
    </lineage>
</organism>
<dbReference type="Pfam" id="PF23868">
    <property type="entry name" value="Mmc1_C"/>
    <property type="match status" value="1"/>
</dbReference>
<dbReference type="AlphaFoldDB" id="C5M5J8"/>
<evidence type="ECO:0000313" key="2">
    <source>
        <dbReference type="EMBL" id="EER34268.1"/>
    </source>
</evidence>
<evidence type="ECO:0000313" key="3">
    <source>
        <dbReference type="Proteomes" id="UP000002037"/>
    </source>
</evidence>
<accession>C5M5J8</accession>
<dbReference type="PANTHER" id="PTHR38644">
    <property type="entry name" value="EXPRESSED PROTEIN"/>
    <property type="match status" value="1"/>
</dbReference>
<gene>
    <name evidence="2" type="ORF">CTRG_01128</name>
</gene>
<dbReference type="PANTHER" id="PTHR38644:SF1">
    <property type="entry name" value="EXPRESSED PROTEIN"/>
    <property type="match status" value="1"/>
</dbReference>
<dbReference type="Proteomes" id="UP000002037">
    <property type="component" value="Unassembled WGS sequence"/>
</dbReference>
<dbReference type="KEGG" id="ctp:CTRG_01128"/>